<name>A0AAV5JBP1_9ROSI</name>
<dbReference type="Proteomes" id="UP001054252">
    <property type="component" value="Unassembled WGS sequence"/>
</dbReference>
<proteinExistence type="predicted"/>
<dbReference type="AlphaFoldDB" id="A0AAV5JBP1"/>
<protein>
    <submittedName>
        <fullName evidence="2">Uncharacterized protein</fullName>
    </submittedName>
</protein>
<sequence>MAHMQVMGDDFSAGYTIFTEDSIQKIYLDPDVFIHSQSQREISFSPQTSYTQLLDIYSEEYKNGEDQYECRGTGVDLGDDLPNDDPDEPEGMGFYDDLDSVGWENLENQMEG</sequence>
<evidence type="ECO:0000313" key="3">
    <source>
        <dbReference type="Proteomes" id="UP001054252"/>
    </source>
</evidence>
<feature type="compositionally biased region" description="Acidic residues" evidence="1">
    <location>
        <begin position="77"/>
        <end position="90"/>
    </location>
</feature>
<accession>A0AAV5JBP1</accession>
<organism evidence="2 3">
    <name type="scientific">Rubroshorea leprosula</name>
    <dbReference type="NCBI Taxonomy" id="152421"/>
    <lineage>
        <taxon>Eukaryota</taxon>
        <taxon>Viridiplantae</taxon>
        <taxon>Streptophyta</taxon>
        <taxon>Embryophyta</taxon>
        <taxon>Tracheophyta</taxon>
        <taxon>Spermatophyta</taxon>
        <taxon>Magnoliopsida</taxon>
        <taxon>eudicotyledons</taxon>
        <taxon>Gunneridae</taxon>
        <taxon>Pentapetalae</taxon>
        <taxon>rosids</taxon>
        <taxon>malvids</taxon>
        <taxon>Malvales</taxon>
        <taxon>Dipterocarpaceae</taxon>
        <taxon>Rubroshorea</taxon>
    </lineage>
</organism>
<dbReference type="EMBL" id="BPVZ01000031">
    <property type="protein sequence ID" value="GKV09913.1"/>
    <property type="molecule type" value="Genomic_DNA"/>
</dbReference>
<evidence type="ECO:0000256" key="1">
    <source>
        <dbReference type="SAM" id="MobiDB-lite"/>
    </source>
</evidence>
<feature type="region of interest" description="Disordered" evidence="1">
    <location>
        <begin position="72"/>
        <end position="98"/>
    </location>
</feature>
<comment type="caution">
    <text evidence="2">The sequence shown here is derived from an EMBL/GenBank/DDBJ whole genome shotgun (WGS) entry which is preliminary data.</text>
</comment>
<evidence type="ECO:0000313" key="2">
    <source>
        <dbReference type="EMBL" id="GKV09913.1"/>
    </source>
</evidence>
<gene>
    <name evidence="2" type="ORF">SLEP1_g21345</name>
</gene>
<keyword evidence="3" id="KW-1185">Reference proteome</keyword>
<reference evidence="2 3" key="1">
    <citation type="journal article" date="2021" name="Commun. Biol.">
        <title>The genome of Shorea leprosula (Dipterocarpaceae) highlights the ecological relevance of drought in aseasonal tropical rainforests.</title>
        <authorList>
            <person name="Ng K.K.S."/>
            <person name="Kobayashi M.J."/>
            <person name="Fawcett J.A."/>
            <person name="Hatakeyama M."/>
            <person name="Paape T."/>
            <person name="Ng C.H."/>
            <person name="Ang C.C."/>
            <person name="Tnah L.H."/>
            <person name="Lee C.T."/>
            <person name="Nishiyama T."/>
            <person name="Sese J."/>
            <person name="O'Brien M.J."/>
            <person name="Copetti D."/>
            <person name="Mohd Noor M.I."/>
            <person name="Ong R.C."/>
            <person name="Putra M."/>
            <person name="Sireger I.Z."/>
            <person name="Indrioko S."/>
            <person name="Kosugi Y."/>
            <person name="Izuno A."/>
            <person name="Isagi Y."/>
            <person name="Lee S.L."/>
            <person name="Shimizu K.K."/>
        </authorList>
    </citation>
    <scope>NUCLEOTIDE SEQUENCE [LARGE SCALE GENOMIC DNA]</scope>
    <source>
        <strain evidence="2">214</strain>
    </source>
</reference>